<keyword evidence="2" id="KW-1185">Reference proteome</keyword>
<evidence type="ECO:0008006" key="3">
    <source>
        <dbReference type="Google" id="ProtNLM"/>
    </source>
</evidence>
<organism evidence="1 2">
    <name type="scientific">Roseivirga thermotolerans</name>
    <dbReference type="NCBI Taxonomy" id="1758176"/>
    <lineage>
        <taxon>Bacteria</taxon>
        <taxon>Pseudomonadati</taxon>
        <taxon>Bacteroidota</taxon>
        <taxon>Cytophagia</taxon>
        <taxon>Cytophagales</taxon>
        <taxon>Roseivirgaceae</taxon>
        <taxon>Roseivirga</taxon>
    </lineage>
</organism>
<gene>
    <name evidence="1" type="ORF">GCM10011340_02490</name>
</gene>
<comment type="caution">
    <text evidence="1">The sequence shown here is derived from an EMBL/GenBank/DDBJ whole genome shotgun (WGS) entry which is preliminary data.</text>
</comment>
<accession>A0ABQ3I3S4</accession>
<evidence type="ECO:0000313" key="2">
    <source>
        <dbReference type="Proteomes" id="UP000658258"/>
    </source>
</evidence>
<name>A0ABQ3I3S4_9BACT</name>
<dbReference type="Proteomes" id="UP000658258">
    <property type="component" value="Unassembled WGS sequence"/>
</dbReference>
<dbReference type="EMBL" id="BNAG01000001">
    <property type="protein sequence ID" value="GHE51795.1"/>
    <property type="molecule type" value="Genomic_DNA"/>
</dbReference>
<protein>
    <recommendedName>
        <fullName evidence="3">Secretion system C-terminal sorting domain-containing protein</fullName>
    </recommendedName>
</protein>
<reference evidence="2" key="1">
    <citation type="journal article" date="2019" name="Int. J. Syst. Evol. Microbiol.">
        <title>The Global Catalogue of Microorganisms (GCM) 10K type strain sequencing project: providing services to taxonomists for standard genome sequencing and annotation.</title>
        <authorList>
            <consortium name="The Broad Institute Genomics Platform"/>
            <consortium name="The Broad Institute Genome Sequencing Center for Infectious Disease"/>
            <person name="Wu L."/>
            <person name="Ma J."/>
        </authorList>
    </citation>
    <scope>NUCLEOTIDE SEQUENCE [LARGE SCALE GENOMIC DNA]</scope>
    <source>
        <strain evidence="2">CGMCC 1.15111</strain>
    </source>
</reference>
<sequence>MANDKPKVKVENVGAKTVAVVAFGLGNANTGIQLRNEQGKALYKESVKSGEHFAKRLELAAIANGEYILEIESADSFTAIPVVLTSDSALVKTADQVTIVKPKLAMNGDKLDVIIADEFTDEIWVSIFDVDSNRLAFERISSENLKRFDLSRLKKGSYTIQMTTRGKRFIQSVSLDK</sequence>
<evidence type="ECO:0000313" key="1">
    <source>
        <dbReference type="EMBL" id="GHE51795.1"/>
    </source>
</evidence>
<proteinExistence type="predicted"/>